<dbReference type="GO" id="GO:0004148">
    <property type="term" value="F:dihydrolipoyl dehydrogenase (NADH) activity"/>
    <property type="evidence" value="ECO:0007669"/>
    <property type="project" value="UniProtKB-EC"/>
</dbReference>
<dbReference type="EC" id="1.8.1.4" evidence="6"/>
<evidence type="ECO:0000256" key="1">
    <source>
        <dbReference type="ARBA" id="ARBA00007532"/>
    </source>
</evidence>
<keyword evidence="2 6" id="KW-0285">Flavoprotein</keyword>
<dbReference type="PANTHER" id="PTHR22912:SF151">
    <property type="entry name" value="DIHYDROLIPOYL DEHYDROGENASE, MITOCHONDRIAL"/>
    <property type="match status" value="1"/>
</dbReference>
<evidence type="ECO:0000259" key="8">
    <source>
        <dbReference type="Pfam" id="PF07992"/>
    </source>
</evidence>
<reference evidence="9" key="1">
    <citation type="journal article" date="2020" name="mSystems">
        <title>Genome- and Community-Level Interaction Insights into Carbon Utilization and Element Cycling Functions of Hydrothermarchaeota in Hydrothermal Sediment.</title>
        <authorList>
            <person name="Zhou Z."/>
            <person name="Liu Y."/>
            <person name="Xu W."/>
            <person name="Pan J."/>
            <person name="Luo Z.H."/>
            <person name="Li M."/>
        </authorList>
    </citation>
    <scope>NUCLEOTIDE SEQUENCE [LARGE SCALE GENOMIC DNA]</scope>
    <source>
        <strain evidence="9">SpSt-1056</strain>
    </source>
</reference>
<evidence type="ECO:0000256" key="4">
    <source>
        <dbReference type="ARBA" id="ARBA00023002"/>
    </source>
</evidence>
<gene>
    <name evidence="9" type="primary">lpdA</name>
    <name evidence="9" type="ORF">ENM11_02400</name>
</gene>
<accession>A0A7C5QDR8</accession>
<dbReference type="PIRSF" id="PIRSF000350">
    <property type="entry name" value="Mercury_reductase_MerA"/>
    <property type="match status" value="1"/>
</dbReference>
<dbReference type="InterPro" id="IPR016156">
    <property type="entry name" value="FAD/NAD-linked_Rdtase_dimer_sf"/>
</dbReference>
<dbReference type="InterPro" id="IPR006258">
    <property type="entry name" value="Lipoamide_DH"/>
</dbReference>
<name>A0A7C5QDR8_CALS0</name>
<dbReference type="SUPFAM" id="SSF51905">
    <property type="entry name" value="FAD/NAD(P)-binding domain"/>
    <property type="match status" value="1"/>
</dbReference>
<dbReference type="GO" id="GO:0005737">
    <property type="term" value="C:cytoplasm"/>
    <property type="evidence" value="ECO:0007669"/>
    <property type="project" value="UniProtKB-ARBA"/>
</dbReference>
<dbReference type="Pfam" id="PF07992">
    <property type="entry name" value="Pyr_redox_2"/>
    <property type="match status" value="1"/>
</dbReference>
<dbReference type="Pfam" id="PF02852">
    <property type="entry name" value="Pyr_redox_dim"/>
    <property type="match status" value="1"/>
</dbReference>
<dbReference type="PRINTS" id="PR00368">
    <property type="entry name" value="FADPNR"/>
</dbReference>
<dbReference type="PANTHER" id="PTHR22912">
    <property type="entry name" value="DISULFIDE OXIDOREDUCTASE"/>
    <property type="match status" value="1"/>
</dbReference>
<feature type="domain" description="Pyridine nucleotide-disulphide oxidoreductase dimerisation" evidence="7">
    <location>
        <begin position="339"/>
        <end position="446"/>
    </location>
</feature>
<evidence type="ECO:0000256" key="5">
    <source>
        <dbReference type="ARBA" id="ARBA00023027"/>
    </source>
</evidence>
<dbReference type="NCBIfam" id="TIGR01350">
    <property type="entry name" value="lipoamide_DH"/>
    <property type="match status" value="1"/>
</dbReference>
<protein>
    <recommendedName>
        <fullName evidence="6">Dihydrolipoyl dehydrogenase</fullName>
        <ecNumber evidence="6">1.8.1.4</ecNumber>
    </recommendedName>
</protein>
<dbReference type="InterPro" id="IPR023753">
    <property type="entry name" value="FAD/NAD-binding_dom"/>
</dbReference>
<dbReference type="InterPro" id="IPR004099">
    <property type="entry name" value="Pyr_nucl-diS_OxRdtase_dimer"/>
</dbReference>
<comment type="catalytic activity">
    <reaction evidence="6">
        <text>N(6)-[(R)-dihydrolipoyl]-L-lysyl-[protein] + NAD(+) = N(6)-[(R)-lipoyl]-L-lysyl-[protein] + NADH + H(+)</text>
        <dbReference type="Rhea" id="RHEA:15045"/>
        <dbReference type="Rhea" id="RHEA-COMP:10474"/>
        <dbReference type="Rhea" id="RHEA-COMP:10475"/>
        <dbReference type="ChEBI" id="CHEBI:15378"/>
        <dbReference type="ChEBI" id="CHEBI:57540"/>
        <dbReference type="ChEBI" id="CHEBI:57945"/>
        <dbReference type="ChEBI" id="CHEBI:83099"/>
        <dbReference type="ChEBI" id="CHEBI:83100"/>
        <dbReference type="EC" id="1.8.1.4"/>
    </reaction>
</comment>
<dbReference type="EMBL" id="DRWN01000021">
    <property type="protein sequence ID" value="HHK67992.1"/>
    <property type="molecule type" value="Genomic_DNA"/>
</dbReference>
<dbReference type="AlphaFoldDB" id="A0A7C5QDR8"/>
<comment type="cofactor">
    <cofactor evidence="6">
        <name>FAD</name>
        <dbReference type="ChEBI" id="CHEBI:57692"/>
    </cofactor>
    <text evidence="6">Binds 1 FAD per subunit.</text>
</comment>
<keyword evidence="6" id="KW-0676">Redox-active center</keyword>
<proteinExistence type="inferred from homology"/>
<evidence type="ECO:0000256" key="2">
    <source>
        <dbReference type="ARBA" id="ARBA00022630"/>
    </source>
</evidence>
<comment type="similarity">
    <text evidence="1 6">Belongs to the class-I pyridine nucleotide-disulfide oxidoreductase family.</text>
</comment>
<dbReference type="InterPro" id="IPR050151">
    <property type="entry name" value="Class-I_Pyr_Nuc-Dis_Oxidored"/>
</dbReference>
<comment type="caution">
    <text evidence="9">The sequence shown here is derived from an EMBL/GenBank/DDBJ whole genome shotgun (WGS) entry which is preliminary data.</text>
</comment>
<dbReference type="PRINTS" id="PR00411">
    <property type="entry name" value="PNDRDTASEI"/>
</dbReference>
<dbReference type="GO" id="GO:0006103">
    <property type="term" value="P:2-oxoglutarate metabolic process"/>
    <property type="evidence" value="ECO:0007669"/>
    <property type="project" value="TreeGrafter"/>
</dbReference>
<dbReference type="FunFam" id="3.30.390.30:FF:000001">
    <property type="entry name" value="Dihydrolipoyl dehydrogenase"/>
    <property type="match status" value="1"/>
</dbReference>
<organism evidence="9">
    <name type="scientific">Caldiarchaeum subterraneum</name>
    <dbReference type="NCBI Taxonomy" id="311458"/>
    <lineage>
        <taxon>Archaea</taxon>
        <taxon>Nitrososphaerota</taxon>
        <taxon>Candidatus Caldarchaeales</taxon>
        <taxon>Candidatus Caldarchaeaceae</taxon>
        <taxon>Candidatus Caldarchaeum</taxon>
    </lineage>
</organism>
<keyword evidence="5 6" id="KW-0520">NAD</keyword>
<evidence type="ECO:0000256" key="3">
    <source>
        <dbReference type="ARBA" id="ARBA00022827"/>
    </source>
</evidence>
<keyword evidence="3 6" id="KW-0274">FAD</keyword>
<dbReference type="GO" id="GO:0050660">
    <property type="term" value="F:flavin adenine dinucleotide binding"/>
    <property type="evidence" value="ECO:0007669"/>
    <property type="project" value="InterPro"/>
</dbReference>
<keyword evidence="4 6" id="KW-0560">Oxidoreductase</keyword>
<dbReference type="Gene3D" id="3.50.50.60">
    <property type="entry name" value="FAD/NAD(P)-binding domain"/>
    <property type="match status" value="2"/>
</dbReference>
<comment type="miscellaneous">
    <text evidence="6">The active site is a redox-active disulfide bond.</text>
</comment>
<dbReference type="SUPFAM" id="SSF55424">
    <property type="entry name" value="FAD/NAD-linked reductases, dimerisation (C-terminal) domain"/>
    <property type="match status" value="1"/>
</dbReference>
<evidence type="ECO:0000256" key="6">
    <source>
        <dbReference type="RuleBase" id="RU003692"/>
    </source>
</evidence>
<dbReference type="Gene3D" id="3.30.390.30">
    <property type="match status" value="1"/>
</dbReference>
<evidence type="ECO:0000259" key="7">
    <source>
        <dbReference type="Pfam" id="PF02852"/>
    </source>
</evidence>
<evidence type="ECO:0000313" key="9">
    <source>
        <dbReference type="EMBL" id="HHK67992.1"/>
    </source>
</evidence>
<dbReference type="InterPro" id="IPR036188">
    <property type="entry name" value="FAD/NAD-bd_sf"/>
</dbReference>
<sequence>MERYDAVVIGGGPGGYVSAIRLSQLGFKTLLVEKEELGGECTNHGCIPSKHIITQANRIWDVRELDAKKIVSSTITVNMSSLTYETKAVVERIRQGIGFLLKEYGVNVVKAVADVVDNHTVKVNSRDGKTMFETSYIVVATGTEPSTIPTIPTDQNRVIDYRKLLFLQELPRKMLVVGGGAVGVELGMAFARLGTSVTVVEIMDQLLPGMDADAARAVKRGFEKVGARVFLKTSVDSYQYVGERVRVTLTNGESDEYDYVLVSVGKRPTSWVRKLADIGVELDGKGFVKTDETMRTSLDNVYAVGDITGPPFLAHKAHRQGEVAAEAIAGRDVKFVNVVPFGVFTSPEVAQVGMGVEEAAAKGHRARAVRFPYSALGRAVADGADGFVKLVADERAARLLGAVVVGPHATEVISSIAPYVILQEEAEKALKNIPIHPTYSEAVGEAVHMLLRKAVHFVVR</sequence>
<dbReference type="InterPro" id="IPR001100">
    <property type="entry name" value="Pyr_nuc-diS_OxRdtase"/>
</dbReference>
<feature type="domain" description="FAD/NAD(P)-binding" evidence="8">
    <location>
        <begin position="4"/>
        <end position="321"/>
    </location>
</feature>